<dbReference type="OrthoDB" id="425354at2759"/>
<evidence type="ECO:0000313" key="1">
    <source>
        <dbReference type="EMBL" id="KAF2858793.1"/>
    </source>
</evidence>
<proteinExistence type="predicted"/>
<dbReference type="Proteomes" id="UP000799421">
    <property type="component" value="Unassembled WGS sequence"/>
</dbReference>
<sequence>MAVPANITTKNLNGTFVMNKQLSDSSTNTLKLQNVGMLVRQAANYSTITVQLKQYTDDKGVEHLDQTQTSTGGITSHEERYINGELLDAENNIWGKVQGKTRYAKVSELDDAFLKEGWSQDCLDGEVIVGWTQSKSNDWESTLVYGFAEINGERRHVRRVVTKKKGKEDKIKLVYDWKST</sequence>
<dbReference type="EMBL" id="MU006003">
    <property type="protein sequence ID" value="KAF2858793.1"/>
    <property type="molecule type" value="Genomic_DNA"/>
</dbReference>
<evidence type="ECO:0000313" key="2">
    <source>
        <dbReference type="Proteomes" id="UP000799421"/>
    </source>
</evidence>
<gene>
    <name evidence="1" type="ORF">K470DRAFT_265820</name>
</gene>
<dbReference type="PANTHER" id="PTHR38115:SF1">
    <property type="entry name" value="LIPOCALIN-LIKE DOMAIN-CONTAINING PROTEIN"/>
    <property type="match status" value="1"/>
</dbReference>
<dbReference type="PANTHER" id="PTHR38115">
    <property type="entry name" value="LIPOCALIN-LIKE DOMAIN-CONTAINING PROTEIN"/>
    <property type="match status" value="1"/>
</dbReference>
<dbReference type="AlphaFoldDB" id="A0A6A7BUH4"/>
<accession>A0A6A7BUH4</accession>
<protein>
    <submittedName>
        <fullName evidence="1">Uncharacterized protein</fullName>
    </submittedName>
</protein>
<name>A0A6A7BUH4_9PEZI</name>
<keyword evidence="2" id="KW-1185">Reference proteome</keyword>
<organism evidence="1 2">
    <name type="scientific">Piedraia hortae CBS 480.64</name>
    <dbReference type="NCBI Taxonomy" id="1314780"/>
    <lineage>
        <taxon>Eukaryota</taxon>
        <taxon>Fungi</taxon>
        <taxon>Dikarya</taxon>
        <taxon>Ascomycota</taxon>
        <taxon>Pezizomycotina</taxon>
        <taxon>Dothideomycetes</taxon>
        <taxon>Dothideomycetidae</taxon>
        <taxon>Capnodiales</taxon>
        <taxon>Piedraiaceae</taxon>
        <taxon>Piedraia</taxon>
    </lineage>
</organism>
<dbReference type="InterPro" id="IPR053037">
    <property type="entry name" value="Pericyclase_pydY-like"/>
</dbReference>
<reference evidence="1" key="1">
    <citation type="journal article" date="2020" name="Stud. Mycol.">
        <title>101 Dothideomycetes genomes: a test case for predicting lifestyles and emergence of pathogens.</title>
        <authorList>
            <person name="Haridas S."/>
            <person name="Albert R."/>
            <person name="Binder M."/>
            <person name="Bloem J."/>
            <person name="Labutti K."/>
            <person name="Salamov A."/>
            <person name="Andreopoulos B."/>
            <person name="Baker S."/>
            <person name="Barry K."/>
            <person name="Bills G."/>
            <person name="Bluhm B."/>
            <person name="Cannon C."/>
            <person name="Castanera R."/>
            <person name="Culley D."/>
            <person name="Daum C."/>
            <person name="Ezra D."/>
            <person name="Gonzalez J."/>
            <person name="Henrissat B."/>
            <person name="Kuo A."/>
            <person name="Liang C."/>
            <person name="Lipzen A."/>
            <person name="Lutzoni F."/>
            <person name="Magnuson J."/>
            <person name="Mondo S."/>
            <person name="Nolan M."/>
            <person name="Ohm R."/>
            <person name="Pangilinan J."/>
            <person name="Park H.-J."/>
            <person name="Ramirez L."/>
            <person name="Alfaro M."/>
            <person name="Sun H."/>
            <person name="Tritt A."/>
            <person name="Yoshinaga Y."/>
            <person name="Zwiers L.-H."/>
            <person name="Turgeon B."/>
            <person name="Goodwin S."/>
            <person name="Spatafora J."/>
            <person name="Crous P."/>
            <person name="Grigoriev I."/>
        </authorList>
    </citation>
    <scope>NUCLEOTIDE SEQUENCE</scope>
    <source>
        <strain evidence="1">CBS 480.64</strain>
    </source>
</reference>